<sequence length="32" mass="3240">MLFTIGCLLFFGSLKVGNVLANNGLITVGGGL</sequence>
<organism evidence="1 2">
    <name type="scientific">Fibrella aestuarina BUZ 2</name>
    <dbReference type="NCBI Taxonomy" id="1166018"/>
    <lineage>
        <taxon>Bacteria</taxon>
        <taxon>Pseudomonadati</taxon>
        <taxon>Bacteroidota</taxon>
        <taxon>Cytophagia</taxon>
        <taxon>Cytophagales</taxon>
        <taxon>Spirosomataceae</taxon>
        <taxon>Fibrella</taxon>
    </lineage>
</organism>
<dbReference type="HOGENOM" id="CLU_3389541_0_0_10"/>
<name>I0K5F7_9BACT</name>
<evidence type="ECO:0000313" key="1">
    <source>
        <dbReference type="EMBL" id="CCG99360.1"/>
    </source>
</evidence>
<proteinExistence type="predicted"/>
<evidence type="ECO:0000313" key="2">
    <source>
        <dbReference type="Proteomes" id="UP000011058"/>
    </source>
</evidence>
<gene>
    <name evidence="1" type="ORF">FAES_1350</name>
</gene>
<keyword evidence="2" id="KW-1185">Reference proteome</keyword>
<dbReference type="KEGG" id="fae:FAES_1350"/>
<accession>I0K5F7</accession>
<dbReference type="Proteomes" id="UP000011058">
    <property type="component" value="Chromosome"/>
</dbReference>
<dbReference type="EMBL" id="HE796683">
    <property type="protein sequence ID" value="CCG99360.1"/>
    <property type="molecule type" value="Genomic_DNA"/>
</dbReference>
<dbReference type="AlphaFoldDB" id="I0K5F7"/>
<protein>
    <submittedName>
        <fullName evidence="1">Uncharacterized protein</fullName>
    </submittedName>
</protein>
<reference evidence="1 2" key="1">
    <citation type="journal article" date="2012" name="J. Bacteriol.">
        <title>Genome Sequence of Fibrella aestuarina BUZ 2T, a Filamentous Marine Bacterium.</title>
        <authorList>
            <person name="Filippini M."/>
            <person name="Qi W."/>
            <person name="Blom J."/>
            <person name="Goesmann A."/>
            <person name="Smits T.H."/>
            <person name="Bagheri H.C."/>
        </authorList>
    </citation>
    <scope>NUCLEOTIDE SEQUENCE [LARGE SCALE GENOMIC DNA]</scope>
    <source>
        <strain evidence="2">BUZ 2T</strain>
    </source>
</reference>